<keyword evidence="1" id="KW-0472">Membrane</keyword>
<gene>
    <name evidence="2" type="ORF">LVIROSA_LOCUS18738</name>
</gene>
<accession>A0AAU9N074</accession>
<feature type="transmembrane region" description="Helical" evidence="1">
    <location>
        <begin position="107"/>
        <end position="125"/>
    </location>
</feature>
<feature type="transmembrane region" description="Helical" evidence="1">
    <location>
        <begin position="137"/>
        <end position="161"/>
    </location>
</feature>
<evidence type="ECO:0000313" key="3">
    <source>
        <dbReference type="Proteomes" id="UP001157418"/>
    </source>
</evidence>
<comment type="caution">
    <text evidence="2">The sequence shown here is derived from an EMBL/GenBank/DDBJ whole genome shotgun (WGS) entry which is preliminary data.</text>
</comment>
<name>A0AAU9N074_9ASTR</name>
<dbReference type="EMBL" id="CAKMRJ010003334">
    <property type="protein sequence ID" value="CAH1432050.1"/>
    <property type="molecule type" value="Genomic_DNA"/>
</dbReference>
<protein>
    <submittedName>
        <fullName evidence="2">Uncharacterized protein</fullName>
    </submittedName>
</protein>
<evidence type="ECO:0000313" key="2">
    <source>
        <dbReference type="EMBL" id="CAH1432050.1"/>
    </source>
</evidence>
<keyword evidence="3" id="KW-1185">Reference proteome</keyword>
<dbReference type="PANTHER" id="PTHR46666">
    <property type="entry name" value="60S RIBOSOMAL L18A-LIKE PROTEIN"/>
    <property type="match status" value="1"/>
</dbReference>
<dbReference type="AlphaFoldDB" id="A0AAU9N074"/>
<dbReference type="PANTHER" id="PTHR46666:SF2">
    <property type="entry name" value="60S RIBOSOMAL L18A-LIKE PROTEIN"/>
    <property type="match status" value="1"/>
</dbReference>
<reference evidence="2 3" key="1">
    <citation type="submission" date="2022-01" db="EMBL/GenBank/DDBJ databases">
        <authorList>
            <person name="Xiong W."/>
            <person name="Schranz E."/>
        </authorList>
    </citation>
    <scope>NUCLEOTIDE SEQUENCE [LARGE SCALE GENOMIC DNA]</scope>
</reference>
<keyword evidence="1" id="KW-1133">Transmembrane helix</keyword>
<dbReference type="Proteomes" id="UP001157418">
    <property type="component" value="Unassembled WGS sequence"/>
</dbReference>
<proteinExistence type="predicted"/>
<evidence type="ECO:0000256" key="1">
    <source>
        <dbReference type="SAM" id="Phobius"/>
    </source>
</evidence>
<organism evidence="2 3">
    <name type="scientific">Lactuca virosa</name>
    <dbReference type="NCBI Taxonomy" id="75947"/>
    <lineage>
        <taxon>Eukaryota</taxon>
        <taxon>Viridiplantae</taxon>
        <taxon>Streptophyta</taxon>
        <taxon>Embryophyta</taxon>
        <taxon>Tracheophyta</taxon>
        <taxon>Spermatophyta</taxon>
        <taxon>Magnoliopsida</taxon>
        <taxon>eudicotyledons</taxon>
        <taxon>Gunneridae</taxon>
        <taxon>Pentapetalae</taxon>
        <taxon>asterids</taxon>
        <taxon>campanulids</taxon>
        <taxon>Asterales</taxon>
        <taxon>Asteraceae</taxon>
        <taxon>Cichorioideae</taxon>
        <taxon>Cichorieae</taxon>
        <taxon>Lactucinae</taxon>
        <taxon>Lactuca</taxon>
    </lineage>
</organism>
<keyword evidence="1" id="KW-0812">Transmembrane</keyword>
<sequence length="162" mass="18254">MDPSIFFKNKNTIDMNKNIFSGIIIRWREKLVASSLKPLTSANGSECFYGRRKGPQLAVSQCLKALQQTVTMTNIPSLEMMQMTSNKGFMTNLFLALAVELDGFRNFLLGFAFPLMWYYATFLYFGNYYKRDPRERAGLAASAIAAMGFSVIVLIIGAILLF</sequence>